<name>G9P322_HYPAI</name>
<reference evidence="1 2" key="1">
    <citation type="journal article" date="2011" name="Genome Biol.">
        <title>Comparative genome sequence analysis underscores mycoparasitism as the ancestral life style of Trichoderma.</title>
        <authorList>
            <person name="Kubicek C.P."/>
            <person name="Herrera-Estrella A."/>
            <person name="Seidl-Seiboth V."/>
            <person name="Martinez D.A."/>
            <person name="Druzhinina I.S."/>
            <person name="Thon M."/>
            <person name="Zeilinger S."/>
            <person name="Casas-Flores S."/>
            <person name="Horwitz B.A."/>
            <person name="Mukherjee P.K."/>
            <person name="Mukherjee M."/>
            <person name="Kredics L."/>
            <person name="Alcaraz L.D."/>
            <person name="Aerts A."/>
            <person name="Antal Z."/>
            <person name="Atanasova L."/>
            <person name="Cervantes-Badillo M.G."/>
            <person name="Challacombe J."/>
            <person name="Chertkov O."/>
            <person name="McCluskey K."/>
            <person name="Coulpier F."/>
            <person name="Deshpande N."/>
            <person name="von Doehren H."/>
            <person name="Ebbole D.J."/>
            <person name="Esquivel-Naranjo E.U."/>
            <person name="Fekete E."/>
            <person name="Flipphi M."/>
            <person name="Glaser F."/>
            <person name="Gomez-Rodriguez E.Y."/>
            <person name="Gruber S."/>
            <person name="Han C."/>
            <person name="Henrissat B."/>
            <person name="Hermosa R."/>
            <person name="Hernandez-Onate M."/>
            <person name="Karaffa L."/>
            <person name="Kosti I."/>
            <person name="Le Crom S."/>
            <person name="Lindquist E."/>
            <person name="Lucas S."/>
            <person name="Luebeck M."/>
            <person name="Luebeck P.S."/>
            <person name="Margeot A."/>
            <person name="Metz B."/>
            <person name="Misra M."/>
            <person name="Nevalainen H."/>
            <person name="Omann M."/>
            <person name="Packer N."/>
            <person name="Perrone G."/>
            <person name="Uresti-Rivera E.E."/>
            <person name="Salamov A."/>
            <person name="Schmoll M."/>
            <person name="Seiboth B."/>
            <person name="Shapiro H."/>
            <person name="Sukno S."/>
            <person name="Tamayo-Ramos J.A."/>
            <person name="Tisch D."/>
            <person name="Wiest A."/>
            <person name="Wilkinson H.H."/>
            <person name="Zhang M."/>
            <person name="Coutinho P.M."/>
            <person name="Kenerley C.M."/>
            <person name="Monte E."/>
            <person name="Baker S.E."/>
            <person name="Grigoriev I.V."/>
        </authorList>
    </citation>
    <scope>NUCLEOTIDE SEQUENCE [LARGE SCALE GENOMIC DNA]</scope>
    <source>
        <strain evidence="2">ATCC 20476 / IMI 206040</strain>
    </source>
</reference>
<proteinExistence type="predicted"/>
<accession>G9P322</accession>
<dbReference type="OrthoDB" id="9977870at2759"/>
<protein>
    <submittedName>
        <fullName evidence="1">Uncharacterized protein</fullName>
    </submittedName>
</protein>
<dbReference type="Proteomes" id="UP000005426">
    <property type="component" value="Unassembled WGS sequence"/>
</dbReference>
<comment type="caution">
    <text evidence="1">The sequence shown here is derived from an EMBL/GenBank/DDBJ whole genome shotgun (WGS) entry which is preliminary data.</text>
</comment>
<dbReference type="AlphaFoldDB" id="G9P322"/>
<organism evidence="1 2">
    <name type="scientific">Hypocrea atroviridis (strain ATCC 20476 / IMI 206040)</name>
    <name type="common">Trichoderma atroviride</name>
    <dbReference type="NCBI Taxonomy" id="452589"/>
    <lineage>
        <taxon>Eukaryota</taxon>
        <taxon>Fungi</taxon>
        <taxon>Dikarya</taxon>
        <taxon>Ascomycota</taxon>
        <taxon>Pezizomycotina</taxon>
        <taxon>Sordariomycetes</taxon>
        <taxon>Hypocreomycetidae</taxon>
        <taxon>Hypocreales</taxon>
        <taxon>Hypocreaceae</taxon>
        <taxon>Trichoderma</taxon>
    </lineage>
</organism>
<keyword evidence="2" id="KW-1185">Reference proteome</keyword>
<dbReference type="HOGENOM" id="CLU_2121406_0_0_1"/>
<dbReference type="EMBL" id="ABDG02000026">
    <property type="protein sequence ID" value="EHK42793.1"/>
    <property type="molecule type" value="Genomic_DNA"/>
</dbReference>
<evidence type="ECO:0000313" key="1">
    <source>
        <dbReference type="EMBL" id="EHK42793.1"/>
    </source>
</evidence>
<sequence>MVNLSLFQPWSHWRDHQRLGRRMTMTLILAGIYLIPLDDYHLLYSLLFILFSGRDLLSPVATFDFSLLSPAERLHLIMAFPLFVCTVRLPTRSLFSSIPILTNAGTLLCHISHV</sequence>
<gene>
    <name evidence="1" type="ORF">TRIATDRAFT_300839</name>
</gene>
<evidence type="ECO:0000313" key="2">
    <source>
        <dbReference type="Proteomes" id="UP000005426"/>
    </source>
</evidence>